<keyword evidence="2" id="KW-1185">Reference proteome</keyword>
<reference evidence="1 2" key="1">
    <citation type="submission" date="2019-02" db="EMBL/GenBank/DDBJ databases">
        <title>Deep-cultivation of Planctomycetes and their phenomic and genomic characterization uncovers novel biology.</title>
        <authorList>
            <person name="Wiegand S."/>
            <person name="Jogler M."/>
            <person name="Boedeker C."/>
            <person name="Pinto D."/>
            <person name="Vollmers J."/>
            <person name="Rivas-Marin E."/>
            <person name="Kohn T."/>
            <person name="Peeters S.H."/>
            <person name="Heuer A."/>
            <person name="Rast P."/>
            <person name="Oberbeckmann S."/>
            <person name="Bunk B."/>
            <person name="Jeske O."/>
            <person name="Meyerdierks A."/>
            <person name="Storesund J.E."/>
            <person name="Kallscheuer N."/>
            <person name="Luecker S."/>
            <person name="Lage O.M."/>
            <person name="Pohl T."/>
            <person name="Merkel B.J."/>
            <person name="Hornburger P."/>
            <person name="Mueller R.-W."/>
            <person name="Bruemmer F."/>
            <person name="Labrenz M."/>
            <person name="Spormann A.M."/>
            <person name="Op Den Camp H."/>
            <person name="Overmann J."/>
            <person name="Amann R."/>
            <person name="Jetten M.S.M."/>
            <person name="Mascher T."/>
            <person name="Medema M.H."/>
            <person name="Devos D.P."/>
            <person name="Kaster A.-K."/>
            <person name="Ovreas L."/>
            <person name="Rohde M."/>
            <person name="Galperin M.Y."/>
            <person name="Jogler C."/>
        </authorList>
    </citation>
    <scope>NUCLEOTIDE SEQUENCE [LARGE SCALE GENOMIC DNA]</scope>
    <source>
        <strain evidence="1 2">Pla52n</strain>
    </source>
</reference>
<evidence type="ECO:0000313" key="1">
    <source>
        <dbReference type="EMBL" id="TWT87864.1"/>
    </source>
</evidence>
<comment type="caution">
    <text evidence="1">The sequence shown here is derived from an EMBL/GenBank/DDBJ whole genome shotgun (WGS) entry which is preliminary data.</text>
</comment>
<name>A0A5C5ZK95_9BACT</name>
<dbReference type="AlphaFoldDB" id="A0A5C5ZK95"/>
<gene>
    <name evidence="1" type="ORF">Pla52n_69710</name>
</gene>
<organism evidence="1 2">
    <name type="scientific">Stieleria varia</name>
    <dbReference type="NCBI Taxonomy" id="2528005"/>
    <lineage>
        <taxon>Bacteria</taxon>
        <taxon>Pseudomonadati</taxon>
        <taxon>Planctomycetota</taxon>
        <taxon>Planctomycetia</taxon>
        <taxon>Pirellulales</taxon>
        <taxon>Pirellulaceae</taxon>
        <taxon>Stieleria</taxon>
    </lineage>
</organism>
<dbReference type="EMBL" id="SJPN01000031">
    <property type="protein sequence ID" value="TWT87864.1"/>
    <property type="molecule type" value="Genomic_DNA"/>
</dbReference>
<dbReference type="Proteomes" id="UP000320176">
    <property type="component" value="Unassembled WGS sequence"/>
</dbReference>
<sequence length="293" mass="32309">MKTERALACSGHVILGLLILPMTVFGQSPPAGEHLPELTIECEVERDCPPMGAVVTIGIHVAQPSKGHLYVLRYEVRVQEQAGVLGPLLGDASFPKGVSYDVDNSEGKELARDGSGNFNLKATIDMTREKLRGMTNWPDMGQQRKVVVAIEPHVYDKTASLYVTPPSLSPAFLLVTMDESGKVKSLQSYEDWVWNFSLQFKRVDFPILIDTLSRLGDFDPVGRQLPRALARMLEGDDLKPEDHLALLRAMRPEWVLHGKLGLESGLAQLLEELGAVDDAETQKEVKRLLSGGD</sequence>
<protein>
    <submittedName>
        <fullName evidence="1">Uncharacterized protein</fullName>
    </submittedName>
</protein>
<accession>A0A5C5ZK95</accession>
<proteinExistence type="predicted"/>
<evidence type="ECO:0000313" key="2">
    <source>
        <dbReference type="Proteomes" id="UP000320176"/>
    </source>
</evidence>